<comment type="caution">
    <text evidence="1">The sequence shown here is derived from an EMBL/GenBank/DDBJ whole genome shotgun (WGS) entry which is preliminary data.</text>
</comment>
<organism evidence="1 2">
    <name type="scientific">Actinocorallia aurantiaca</name>
    <dbReference type="NCBI Taxonomy" id="46204"/>
    <lineage>
        <taxon>Bacteria</taxon>
        <taxon>Bacillati</taxon>
        <taxon>Actinomycetota</taxon>
        <taxon>Actinomycetes</taxon>
        <taxon>Streptosporangiales</taxon>
        <taxon>Thermomonosporaceae</taxon>
        <taxon>Actinocorallia</taxon>
    </lineage>
</organism>
<gene>
    <name evidence="1" type="ORF">GCM10010439_23080</name>
</gene>
<dbReference type="EMBL" id="BAAATZ010000007">
    <property type="protein sequence ID" value="GAA2724735.1"/>
    <property type="molecule type" value="Genomic_DNA"/>
</dbReference>
<evidence type="ECO:0000313" key="1">
    <source>
        <dbReference type="EMBL" id="GAA2724735.1"/>
    </source>
</evidence>
<keyword evidence="2" id="KW-1185">Reference proteome</keyword>
<protein>
    <submittedName>
        <fullName evidence="1">Uncharacterized protein</fullName>
    </submittedName>
</protein>
<name>A0ABP6GLL8_9ACTN</name>
<accession>A0ABP6GLL8</accession>
<proteinExistence type="predicted"/>
<reference evidence="2" key="1">
    <citation type="journal article" date="2019" name="Int. J. Syst. Evol. Microbiol.">
        <title>The Global Catalogue of Microorganisms (GCM) 10K type strain sequencing project: providing services to taxonomists for standard genome sequencing and annotation.</title>
        <authorList>
            <consortium name="The Broad Institute Genomics Platform"/>
            <consortium name="The Broad Institute Genome Sequencing Center for Infectious Disease"/>
            <person name="Wu L."/>
            <person name="Ma J."/>
        </authorList>
    </citation>
    <scope>NUCLEOTIDE SEQUENCE [LARGE SCALE GENOMIC DNA]</scope>
    <source>
        <strain evidence="2">JCM 8201</strain>
    </source>
</reference>
<sequence length="66" mass="6296">MSQPPFVPPVVSSSCDVSPCRGGEVPDGGEDTFVSGHGPAPLGLLLLIEALASAGPVAQAPAGAGG</sequence>
<evidence type="ECO:0000313" key="2">
    <source>
        <dbReference type="Proteomes" id="UP001501842"/>
    </source>
</evidence>
<dbReference type="Proteomes" id="UP001501842">
    <property type="component" value="Unassembled WGS sequence"/>
</dbReference>